<dbReference type="RefSeq" id="WP_160730030.1">
    <property type="nucleotide sequence ID" value="NZ_WTYP01000001.1"/>
</dbReference>
<dbReference type="Proteomes" id="UP000471435">
    <property type="component" value="Unassembled WGS sequence"/>
</dbReference>
<gene>
    <name evidence="2" type="ORF">GRI43_05470</name>
</gene>
<evidence type="ECO:0000259" key="1">
    <source>
        <dbReference type="Pfam" id="PF07007"/>
    </source>
</evidence>
<accession>A0A6I4UZ23</accession>
<evidence type="ECO:0000313" key="3">
    <source>
        <dbReference type="Proteomes" id="UP000471435"/>
    </source>
</evidence>
<dbReference type="Pfam" id="PF07007">
    <property type="entry name" value="LprI"/>
    <property type="match status" value="1"/>
</dbReference>
<comment type="caution">
    <text evidence="2">The sequence shown here is derived from an EMBL/GenBank/DDBJ whole genome shotgun (WGS) entry which is preliminary data.</text>
</comment>
<evidence type="ECO:0000313" key="2">
    <source>
        <dbReference type="EMBL" id="MXP46838.1"/>
    </source>
</evidence>
<protein>
    <submittedName>
        <fullName evidence="2">DUF1311 domain-containing protein</fullName>
    </submittedName>
</protein>
<name>A0A6I4UZ23_9SPHN</name>
<dbReference type="AlphaFoldDB" id="A0A6I4UZ23"/>
<keyword evidence="3" id="KW-1185">Reference proteome</keyword>
<dbReference type="PANTHER" id="PTHR39176:SF1">
    <property type="entry name" value="PERIPLASMIC PROTEIN"/>
    <property type="match status" value="1"/>
</dbReference>
<proteinExistence type="predicted"/>
<sequence length="116" mass="12745">MILSLLLAASAPAVIDCEDAMTQAEMNRCAEAEYRAADHDLNAAWRLARARSGSDESGDELLQAQRAWIAFRDAHCAFEAGIYRGGSIVPLIHSNCMTSLTRARTEQLRAYVEMAN</sequence>
<dbReference type="Gene3D" id="1.20.1270.180">
    <property type="match status" value="1"/>
</dbReference>
<reference evidence="2 3" key="1">
    <citation type="submission" date="2019-12" db="EMBL/GenBank/DDBJ databases">
        <title>Genomic-based taxomic classification of the family Erythrobacteraceae.</title>
        <authorList>
            <person name="Xu L."/>
        </authorList>
    </citation>
    <scope>NUCLEOTIDE SEQUENCE [LARGE SCALE GENOMIC DNA]</scope>
    <source>
        <strain evidence="2 3">SW-109</strain>
    </source>
</reference>
<dbReference type="EMBL" id="WTYP01000001">
    <property type="protein sequence ID" value="MXP46838.1"/>
    <property type="molecule type" value="Genomic_DNA"/>
</dbReference>
<dbReference type="PANTHER" id="PTHR39176">
    <property type="entry name" value="PERIPLASMIC PROTEIN-RELATED"/>
    <property type="match status" value="1"/>
</dbReference>
<feature type="domain" description="Lysozyme inhibitor LprI-like N-terminal" evidence="1">
    <location>
        <begin position="17"/>
        <end position="108"/>
    </location>
</feature>
<dbReference type="OrthoDB" id="7340239at2"/>
<dbReference type="InterPro" id="IPR009739">
    <property type="entry name" value="LprI-like_N"/>
</dbReference>
<organism evidence="2 3">
    <name type="scientific">Pontixanthobacter luteolus</name>
    <dbReference type="NCBI Taxonomy" id="295089"/>
    <lineage>
        <taxon>Bacteria</taxon>
        <taxon>Pseudomonadati</taxon>
        <taxon>Pseudomonadota</taxon>
        <taxon>Alphaproteobacteria</taxon>
        <taxon>Sphingomonadales</taxon>
        <taxon>Erythrobacteraceae</taxon>
        <taxon>Pontixanthobacter</taxon>
    </lineage>
</organism>